<protein>
    <submittedName>
        <fullName evidence="2">Uncharacterized protein</fullName>
    </submittedName>
</protein>
<dbReference type="EMBL" id="JAIWYP010000005">
    <property type="protein sequence ID" value="KAH3827975.1"/>
    <property type="molecule type" value="Genomic_DNA"/>
</dbReference>
<keyword evidence="1" id="KW-1133">Transmembrane helix</keyword>
<keyword evidence="1" id="KW-0812">Transmembrane</keyword>
<reference evidence="2" key="1">
    <citation type="journal article" date="2019" name="bioRxiv">
        <title>The Genome of the Zebra Mussel, Dreissena polymorpha: A Resource for Invasive Species Research.</title>
        <authorList>
            <person name="McCartney M.A."/>
            <person name="Auch B."/>
            <person name="Kono T."/>
            <person name="Mallez S."/>
            <person name="Zhang Y."/>
            <person name="Obille A."/>
            <person name="Becker A."/>
            <person name="Abrahante J.E."/>
            <person name="Garbe J."/>
            <person name="Badalamenti J.P."/>
            <person name="Herman A."/>
            <person name="Mangelson H."/>
            <person name="Liachko I."/>
            <person name="Sullivan S."/>
            <person name="Sone E.D."/>
            <person name="Koren S."/>
            <person name="Silverstein K.A.T."/>
            <person name="Beckman K.B."/>
            <person name="Gohl D.M."/>
        </authorList>
    </citation>
    <scope>NUCLEOTIDE SEQUENCE</scope>
    <source>
        <strain evidence="2">Duluth1</strain>
        <tissue evidence="2">Whole animal</tissue>
    </source>
</reference>
<feature type="transmembrane region" description="Helical" evidence="1">
    <location>
        <begin position="57"/>
        <end position="81"/>
    </location>
</feature>
<organism evidence="2 3">
    <name type="scientific">Dreissena polymorpha</name>
    <name type="common">Zebra mussel</name>
    <name type="synonym">Mytilus polymorpha</name>
    <dbReference type="NCBI Taxonomy" id="45954"/>
    <lineage>
        <taxon>Eukaryota</taxon>
        <taxon>Metazoa</taxon>
        <taxon>Spiralia</taxon>
        <taxon>Lophotrochozoa</taxon>
        <taxon>Mollusca</taxon>
        <taxon>Bivalvia</taxon>
        <taxon>Autobranchia</taxon>
        <taxon>Heteroconchia</taxon>
        <taxon>Euheterodonta</taxon>
        <taxon>Imparidentia</taxon>
        <taxon>Neoheterodontei</taxon>
        <taxon>Myida</taxon>
        <taxon>Dreissenoidea</taxon>
        <taxon>Dreissenidae</taxon>
        <taxon>Dreissena</taxon>
    </lineage>
</organism>
<comment type="caution">
    <text evidence="2">The sequence shown here is derived from an EMBL/GenBank/DDBJ whole genome shotgun (WGS) entry which is preliminary data.</text>
</comment>
<gene>
    <name evidence="2" type="ORF">DPMN_129921</name>
</gene>
<evidence type="ECO:0000313" key="2">
    <source>
        <dbReference type="EMBL" id="KAH3827975.1"/>
    </source>
</evidence>
<accession>A0A9D4JX45</accession>
<sequence length="86" mass="9769">MPCICNTEAEWGNLTNDEIIQILVKELTIDPSQTTVERSKRESRQDPRVSSANMGRLAIAVILIILAAVIIPDLITLWRALNRWRN</sequence>
<keyword evidence="3" id="KW-1185">Reference proteome</keyword>
<keyword evidence="1" id="KW-0472">Membrane</keyword>
<dbReference type="AlphaFoldDB" id="A0A9D4JX45"/>
<evidence type="ECO:0000313" key="3">
    <source>
        <dbReference type="Proteomes" id="UP000828390"/>
    </source>
</evidence>
<evidence type="ECO:0000256" key="1">
    <source>
        <dbReference type="SAM" id="Phobius"/>
    </source>
</evidence>
<dbReference type="Proteomes" id="UP000828390">
    <property type="component" value="Unassembled WGS sequence"/>
</dbReference>
<reference evidence="2" key="2">
    <citation type="submission" date="2020-11" db="EMBL/GenBank/DDBJ databases">
        <authorList>
            <person name="McCartney M.A."/>
            <person name="Auch B."/>
            <person name="Kono T."/>
            <person name="Mallez S."/>
            <person name="Becker A."/>
            <person name="Gohl D.M."/>
            <person name="Silverstein K.A.T."/>
            <person name="Koren S."/>
            <person name="Bechman K.B."/>
            <person name="Herman A."/>
            <person name="Abrahante J.E."/>
            <person name="Garbe J."/>
        </authorList>
    </citation>
    <scope>NUCLEOTIDE SEQUENCE</scope>
    <source>
        <strain evidence="2">Duluth1</strain>
        <tissue evidence="2">Whole animal</tissue>
    </source>
</reference>
<name>A0A9D4JX45_DREPO</name>
<proteinExistence type="predicted"/>